<feature type="compositionally biased region" description="Basic and acidic residues" evidence="5">
    <location>
        <begin position="10"/>
        <end position="19"/>
    </location>
</feature>
<dbReference type="GO" id="GO:0003677">
    <property type="term" value="F:DNA binding"/>
    <property type="evidence" value="ECO:0007669"/>
    <property type="project" value="InterPro"/>
</dbReference>
<dbReference type="PANTHER" id="PTHR31314">
    <property type="entry name" value="MYB FAMILY TRANSCRIPTION FACTOR PHL7-LIKE"/>
    <property type="match status" value="1"/>
</dbReference>
<keyword evidence="2" id="KW-0805">Transcription regulation</keyword>
<dbReference type="Proteomes" id="UP000653305">
    <property type="component" value="Unassembled WGS sequence"/>
</dbReference>
<gene>
    <name evidence="7" type="ORF">PHJA_001420800</name>
</gene>
<feature type="domain" description="HTH myb-type" evidence="6">
    <location>
        <begin position="60"/>
        <end position="120"/>
    </location>
</feature>
<name>A0A830CC38_9LAMI</name>
<dbReference type="InterPro" id="IPR001005">
    <property type="entry name" value="SANT/Myb"/>
</dbReference>
<dbReference type="InterPro" id="IPR006447">
    <property type="entry name" value="Myb_dom_plants"/>
</dbReference>
<dbReference type="AlphaFoldDB" id="A0A830CC38"/>
<dbReference type="SUPFAM" id="SSF46689">
    <property type="entry name" value="Homeodomain-like"/>
    <property type="match status" value="1"/>
</dbReference>
<evidence type="ECO:0000256" key="5">
    <source>
        <dbReference type="SAM" id="MobiDB-lite"/>
    </source>
</evidence>
<keyword evidence="3" id="KW-0804">Transcription</keyword>
<dbReference type="InterPro" id="IPR017930">
    <property type="entry name" value="Myb_dom"/>
</dbReference>
<dbReference type="EMBL" id="BMAC01000290">
    <property type="protein sequence ID" value="GFP92765.1"/>
    <property type="molecule type" value="Genomic_DNA"/>
</dbReference>
<dbReference type="InterPro" id="IPR046955">
    <property type="entry name" value="PHR1-like"/>
</dbReference>
<organism evidence="7 8">
    <name type="scientific">Phtheirospermum japonicum</name>
    <dbReference type="NCBI Taxonomy" id="374723"/>
    <lineage>
        <taxon>Eukaryota</taxon>
        <taxon>Viridiplantae</taxon>
        <taxon>Streptophyta</taxon>
        <taxon>Embryophyta</taxon>
        <taxon>Tracheophyta</taxon>
        <taxon>Spermatophyta</taxon>
        <taxon>Magnoliopsida</taxon>
        <taxon>eudicotyledons</taxon>
        <taxon>Gunneridae</taxon>
        <taxon>Pentapetalae</taxon>
        <taxon>asterids</taxon>
        <taxon>lamiids</taxon>
        <taxon>Lamiales</taxon>
        <taxon>Orobanchaceae</taxon>
        <taxon>Orobanchaceae incertae sedis</taxon>
        <taxon>Phtheirospermum</taxon>
    </lineage>
</organism>
<sequence length="146" mass="16536">MKKSPIVMESDEKVPSCEKNDDEDESEDKTKESVKEIGGSSSNSTVEESEKKASVRPYVRSKLPRLRWTPDLHMRFLNAVERLGGQERATPKLVLQMMNIKGLNIAHVKSHLQMYRSKRIDESNQGLKDHRLIMDSGGSGSEHIQS</sequence>
<evidence type="ECO:0000256" key="3">
    <source>
        <dbReference type="ARBA" id="ARBA00023163"/>
    </source>
</evidence>
<dbReference type="PROSITE" id="PS51294">
    <property type="entry name" value="HTH_MYB"/>
    <property type="match status" value="1"/>
</dbReference>
<feature type="region of interest" description="Disordered" evidence="5">
    <location>
        <begin position="1"/>
        <end position="55"/>
    </location>
</feature>
<evidence type="ECO:0000256" key="4">
    <source>
        <dbReference type="ARBA" id="ARBA00023242"/>
    </source>
</evidence>
<dbReference type="Pfam" id="PF00249">
    <property type="entry name" value="Myb_DNA-binding"/>
    <property type="match status" value="1"/>
</dbReference>
<accession>A0A830CC38</accession>
<dbReference type="OrthoDB" id="911093at2759"/>
<dbReference type="NCBIfam" id="TIGR01557">
    <property type="entry name" value="myb_SHAQKYF"/>
    <property type="match status" value="1"/>
</dbReference>
<evidence type="ECO:0000256" key="2">
    <source>
        <dbReference type="ARBA" id="ARBA00023015"/>
    </source>
</evidence>
<dbReference type="GO" id="GO:0005634">
    <property type="term" value="C:nucleus"/>
    <property type="evidence" value="ECO:0007669"/>
    <property type="project" value="UniProtKB-SubCell"/>
</dbReference>
<protein>
    <submittedName>
        <fullName evidence="7">Putative myb family transcription factor at1g14600</fullName>
    </submittedName>
</protein>
<evidence type="ECO:0000256" key="1">
    <source>
        <dbReference type="ARBA" id="ARBA00004123"/>
    </source>
</evidence>
<reference evidence="7" key="1">
    <citation type="submission" date="2020-07" db="EMBL/GenBank/DDBJ databases">
        <title>Ethylene signaling mediates host invasion by parasitic plants.</title>
        <authorList>
            <person name="Yoshida S."/>
        </authorList>
    </citation>
    <scope>NUCLEOTIDE SEQUENCE</scope>
    <source>
        <strain evidence="7">Okayama</strain>
    </source>
</reference>
<comment type="subcellular location">
    <subcellularLocation>
        <location evidence="1">Nucleus</location>
    </subcellularLocation>
</comment>
<dbReference type="InterPro" id="IPR009057">
    <property type="entry name" value="Homeodomain-like_sf"/>
</dbReference>
<evidence type="ECO:0000313" key="7">
    <source>
        <dbReference type="EMBL" id="GFP92765.1"/>
    </source>
</evidence>
<keyword evidence="4" id="KW-0539">Nucleus</keyword>
<dbReference type="GO" id="GO:0003700">
    <property type="term" value="F:DNA-binding transcription factor activity"/>
    <property type="evidence" value="ECO:0007669"/>
    <property type="project" value="InterPro"/>
</dbReference>
<evidence type="ECO:0000259" key="6">
    <source>
        <dbReference type="PROSITE" id="PS51294"/>
    </source>
</evidence>
<proteinExistence type="predicted"/>
<keyword evidence="8" id="KW-1185">Reference proteome</keyword>
<dbReference type="Gene3D" id="1.10.10.60">
    <property type="entry name" value="Homeodomain-like"/>
    <property type="match status" value="1"/>
</dbReference>
<evidence type="ECO:0000313" key="8">
    <source>
        <dbReference type="Proteomes" id="UP000653305"/>
    </source>
</evidence>
<dbReference type="PANTHER" id="PTHR31314:SF168">
    <property type="entry name" value="MYB-LIKE HTH TRANSCRIPTIONAL REGULATOR FAMILY PROTEIN"/>
    <property type="match status" value="1"/>
</dbReference>
<dbReference type="FunFam" id="1.10.10.60:FF:000002">
    <property type="entry name" value="Myb family transcription factor"/>
    <property type="match status" value="1"/>
</dbReference>
<comment type="caution">
    <text evidence="7">The sequence shown here is derived from an EMBL/GenBank/DDBJ whole genome shotgun (WGS) entry which is preliminary data.</text>
</comment>